<evidence type="ECO:0000256" key="1">
    <source>
        <dbReference type="ARBA" id="ARBA00004167"/>
    </source>
</evidence>
<dbReference type="Pfam" id="PF00057">
    <property type="entry name" value="Ldl_recept_a"/>
    <property type="match status" value="1"/>
</dbReference>
<keyword evidence="5" id="KW-0547">Nucleotide-binding</keyword>
<dbReference type="InterPro" id="IPR002172">
    <property type="entry name" value="LDrepeatLR_classA_rpt"/>
</dbReference>
<dbReference type="GO" id="GO:0005886">
    <property type="term" value="C:plasma membrane"/>
    <property type="evidence" value="ECO:0007669"/>
    <property type="project" value="TreeGrafter"/>
</dbReference>
<dbReference type="PRINTS" id="PR00109">
    <property type="entry name" value="TYRKINASE"/>
</dbReference>
<dbReference type="SMART" id="SM00192">
    <property type="entry name" value="LDLa"/>
    <property type="match status" value="1"/>
</dbReference>
<reference evidence="8" key="2">
    <citation type="submission" date="2025-08" db="UniProtKB">
        <authorList>
            <consortium name="RefSeq"/>
        </authorList>
    </citation>
    <scope>IDENTIFICATION</scope>
    <source>
        <tissue evidence="8">Whole sample</tissue>
    </source>
</reference>
<dbReference type="Gene3D" id="4.10.400.10">
    <property type="entry name" value="Low-density Lipoprotein Receptor"/>
    <property type="match status" value="1"/>
</dbReference>
<dbReference type="CDD" id="cd00112">
    <property type="entry name" value="LDLa"/>
    <property type="match status" value="1"/>
</dbReference>
<dbReference type="GO" id="GO:0045664">
    <property type="term" value="P:regulation of neuron differentiation"/>
    <property type="evidence" value="ECO:0007669"/>
    <property type="project" value="TreeGrafter"/>
</dbReference>
<comment type="subcellular location">
    <subcellularLocation>
        <location evidence="1">Membrane</location>
        <topology evidence="1">Single-pass membrane protein</topology>
    </subcellularLocation>
</comment>
<dbReference type="InterPro" id="IPR000719">
    <property type="entry name" value="Prot_kinase_dom"/>
</dbReference>
<sequence>MNETRSLCNETHQFNSSTKYMMSSVVFGSGKCCKLYMSVPPTTRLMEVYLISNGKHLLHLVSKSTIKGEDGEKFSVFVGAIPGFYQILLVYEEDIWLAGIPVLWKNCISIRKAISTNLVEWNYRETDFTIYDEFCDCNESLLQTFDCSGPPAGLVVRKKGILTTLTSAILTSSKPQCNLLLKLSTTFETYAGVSILSRNGTKFRIFEQNRKGSLYEQHSQEYRIRIGQIDEEFQIKVDLQRLQSNSLLAVNSISLGNCTVSPSVGFYSNCSSSQFMCKTGVCIERSKRCNLAKDCFHGDDEEHCESFVSNWRCDFEVASNSTCRFMRYQNNKCGDFRITPQSLFGKPGPDHTNAHHEGNMLYFERRFCQRPFSAEIETQKFKHISPEKENNASKCTLSITSKGDNSCWWNLYLCQETCVNKRLFRGSTTGAWKTDVVTLSLVTGSYHVKIRVRDMCEWMAFDDIFFSPDCFSSDSEDTDIMWWLEIIVPFVCFVVLVEIIFVSWAENSFFSVCQRTPLLDKLFFFRNRKHSDVKDILGESRVLPHSSSKFNSMLTESNPNYALLTERTLNECIRNIPFTNIHLEMLLGEGTFGQVYKGRLLKHGDERDMPIAIKKLPAGSFKENISDFLLEALTLGKFDHKNIVRCLGITSDPRGELLLILELMEGGDLRKYLRNHKQKEDITVPELLKISLDIALGCQYLEDNKFIHRDIAARNCLLSSTDSNKIAKIGDFGFAIDIYGTDYYKKNELSMVPVRWMPEESFKNGKYSSKSDVWAFGVLLWEVFSFGQLPYEEFTNCEVMAKVMNGHRLGQPDSAPYRYIL</sequence>
<dbReference type="InterPro" id="IPR020635">
    <property type="entry name" value="Tyr_kinase_cat_dom"/>
</dbReference>
<dbReference type="InterPro" id="IPR050122">
    <property type="entry name" value="RTK"/>
</dbReference>
<keyword evidence="2 4" id="KW-1015">Disulfide bond</keyword>
<dbReference type="SMART" id="SM00219">
    <property type="entry name" value="TyrKc"/>
    <property type="match status" value="1"/>
</dbReference>
<dbReference type="SUPFAM" id="SSF56112">
    <property type="entry name" value="Protein kinase-like (PK-like)"/>
    <property type="match status" value="1"/>
</dbReference>
<feature type="disulfide bond" evidence="4">
    <location>
        <begin position="270"/>
        <end position="282"/>
    </location>
</feature>
<accession>A0A8B8CSF7</accession>
<dbReference type="InterPro" id="IPR008266">
    <property type="entry name" value="Tyr_kinase_AS"/>
</dbReference>
<dbReference type="GeneID" id="111121258"/>
<reference evidence="7" key="1">
    <citation type="submission" date="2024-06" db="UniProtKB">
        <authorList>
            <consortium name="RefSeq"/>
        </authorList>
    </citation>
    <scope>NUCLEOTIDE SEQUENCE [LARGE SCALE GENOMIC DNA]</scope>
</reference>
<evidence type="ECO:0000259" key="6">
    <source>
        <dbReference type="PROSITE" id="PS50011"/>
    </source>
</evidence>
<evidence type="ECO:0000256" key="5">
    <source>
        <dbReference type="PROSITE-ProRule" id="PRU10141"/>
    </source>
</evidence>
<feature type="domain" description="Protein kinase" evidence="6">
    <location>
        <begin position="581"/>
        <end position="821"/>
    </location>
</feature>
<keyword evidence="5" id="KW-0067">ATP-binding</keyword>
<evidence type="ECO:0000256" key="4">
    <source>
        <dbReference type="PROSITE-ProRule" id="PRU00124"/>
    </source>
</evidence>
<evidence type="ECO:0000256" key="2">
    <source>
        <dbReference type="ARBA" id="ARBA00023157"/>
    </source>
</evidence>
<dbReference type="Gene3D" id="1.10.510.10">
    <property type="entry name" value="Transferase(Phosphotransferase) domain 1"/>
    <property type="match status" value="1"/>
</dbReference>
<dbReference type="RefSeq" id="XP_022318149.1">
    <property type="nucleotide sequence ID" value="XM_022462441.1"/>
</dbReference>
<dbReference type="GO" id="GO:0004714">
    <property type="term" value="F:transmembrane receptor protein tyrosine kinase activity"/>
    <property type="evidence" value="ECO:0007669"/>
    <property type="project" value="UniProtKB-EC"/>
</dbReference>
<name>A0A8B8CSF7_CRAVI</name>
<keyword evidence="7" id="KW-1185">Reference proteome</keyword>
<dbReference type="InterPro" id="IPR001245">
    <property type="entry name" value="Ser-Thr/Tyr_kinase_cat_dom"/>
</dbReference>
<dbReference type="GO" id="GO:0007169">
    <property type="term" value="P:cell surface receptor protein tyrosine kinase signaling pathway"/>
    <property type="evidence" value="ECO:0007669"/>
    <property type="project" value="TreeGrafter"/>
</dbReference>
<dbReference type="GO" id="GO:0043235">
    <property type="term" value="C:receptor complex"/>
    <property type="evidence" value="ECO:0007669"/>
    <property type="project" value="TreeGrafter"/>
</dbReference>
<gene>
    <name evidence="8" type="primary">LOC111121258</name>
</gene>
<dbReference type="PROSITE" id="PS50011">
    <property type="entry name" value="PROTEIN_KINASE_DOM"/>
    <property type="match status" value="1"/>
</dbReference>
<dbReference type="AlphaFoldDB" id="A0A8B8CSF7"/>
<dbReference type="InterPro" id="IPR036055">
    <property type="entry name" value="LDL_receptor-like_sf"/>
</dbReference>
<evidence type="ECO:0000313" key="7">
    <source>
        <dbReference type="Proteomes" id="UP000694844"/>
    </source>
</evidence>
<comment type="catalytic activity">
    <reaction evidence="3">
        <text>L-tyrosyl-[protein] + ATP = O-phospho-L-tyrosyl-[protein] + ADP + H(+)</text>
        <dbReference type="Rhea" id="RHEA:10596"/>
        <dbReference type="Rhea" id="RHEA-COMP:10136"/>
        <dbReference type="Rhea" id="RHEA-COMP:20101"/>
        <dbReference type="ChEBI" id="CHEBI:15378"/>
        <dbReference type="ChEBI" id="CHEBI:30616"/>
        <dbReference type="ChEBI" id="CHEBI:46858"/>
        <dbReference type="ChEBI" id="CHEBI:61978"/>
        <dbReference type="ChEBI" id="CHEBI:456216"/>
        <dbReference type="EC" id="2.7.10.1"/>
    </reaction>
</comment>
<dbReference type="PROSITE" id="PS00107">
    <property type="entry name" value="PROTEIN_KINASE_ATP"/>
    <property type="match status" value="1"/>
</dbReference>
<dbReference type="KEGG" id="cvn:111121258"/>
<dbReference type="InterPro" id="IPR017441">
    <property type="entry name" value="Protein_kinase_ATP_BS"/>
</dbReference>
<protein>
    <submittedName>
        <fullName evidence="8">Uncharacterized protein LOC111121258 isoform X1</fullName>
    </submittedName>
</protein>
<proteinExistence type="predicted"/>
<dbReference type="OrthoDB" id="248923at2759"/>
<dbReference type="InterPro" id="IPR011009">
    <property type="entry name" value="Kinase-like_dom_sf"/>
</dbReference>
<feature type="disulfide bond" evidence="4">
    <location>
        <begin position="277"/>
        <end position="295"/>
    </location>
</feature>
<dbReference type="PROSITE" id="PS50068">
    <property type="entry name" value="LDLRA_2"/>
    <property type="match status" value="1"/>
</dbReference>
<dbReference type="PANTHER" id="PTHR24416">
    <property type="entry name" value="TYROSINE-PROTEIN KINASE RECEPTOR"/>
    <property type="match status" value="1"/>
</dbReference>
<dbReference type="PANTHER" id="PTHR24416:SF604">
    <property type="entry name" value="RECEPTOR PROTEIN-TYROSINE KINASE"/>
    <property type="match status" value="1"/>
</dbReference>
<feature type="disulfide bond" evidence="4">
    <location>
        <begin position="289"/>
        <end position="304"/>
    </location>
</feature>
<dbReference type="PROSITE" id="PS01209">
    <property type="entry name" value="LDLRA_1"/>
    <property type="match status" value="1"/>
</dbReference>
<organism evidence="7 8">
    <name type="scientific">Crassostrea virginica</name>
    <name type="common">Eastern oyster</name>
    <dbReference type="NCBI Taxonomy" id="6565"/>
    <lineage>
        <taxon>Eukaryota</taxon>
        <taxon>Metazoa</taxon>
        <taxon>Spiralia</taxon>
        <taxon>Lophotrochozoa</taxon>
        <taxon>Mollusca</taxon>
        <taxon>Bivalvia</taxon>
        <taxon>Autobranchia</taxon>
        <taxon>Pteriomorphia</taxon>
        <taxon>Ostreida</taxon>
        <taxon>Ostreoidea</taxon>
        <taxon>Ostreidae</taxon>
        <taxon>Crassostrea</taxon>
    </lineage>
</organism>
<dbReference type="Gene3D" id="3.30.200.20">
    <property type="entry name" value="Phosphorylase Kinase, domain 1"/>
    <property type="match status" value="1"/>
</dbReference>
<dbReference type="GO" id="GO:0005524">
    <property type="term" value="F:ATP binding"/>
    <property type="evidence" value="ECO:0007669"/>
    <property type="project" value="UniProtKB-UniRule"/>
</dbReference>
<evidence type="ECO:0000313" key="8">
    <source>
        <dbReference type="RefSeq" id="XP_022318149.1"/>
    </source>
</evidence>
<dbReference type="InterPro" id="IPR023415">
    <property type="entry name" value="LDLR_class-A_CS"/>
</dbReference>
<evidence type="ECO:0000256" key="3">
    <source>
        <dbReference type="ARBA" id="ARBA00051243"/>
    </source>
</evidence>
<dbReference type="Pfam" id="PF07714">
    <property type="entry name" value="PK_Tyr_Ser-Thr"/>
    <property type="match status" value="1"/>
</dbReference>
<feature type="binding site" evidence="5">
    <location>
        <position position="615"/>
    </location>
    <ligand>
        <name>ATP</name>
        <dbReference type="ChEBI" id="CHEBI:30616"/>
    </ligand>
</feature>
<dbReference type="PROSITE" id="PS00109">
    <property type="entry name" value="PROTEIN_KINASE_TYR"/>
    <property type="match status" value="1"/>
</dbReference>
<dbReference type="SUPFAM" id="SSF57424">
    <property type="entry name" value="LDL receptor-like module"/>
    <property type="match status" value="1"/>
</dbReference>
<dbReference type="Proteomes" id="UP000694844">
    <property type="component" value="Chromosome 1"/>
</dbReference>